<dbReference type="Pfam" id="PF04264">
    <property type="entry name" value="YceI"/>
    <property type="match status" value="1"/>
</dbReference>
<dbReference type="InterPro" id="IPR007372">
    <property type="entry name" value="Lipid/polyisoprenoid-bd_YceI"/>
</dbReference>
<accession>A0A6G7XH51</accession>
<dbReference type="PANTHER" id="PTHR34406:SF1">
    <property type="entry name" value="PROTEIN YCEI"/>
    <property type="match status" value="1"/>
</dbReference>
<proteinExistence type="inferred from homology"/>
<gene>
    <name evidence="3" type="ORF">G7068_12220</name>
</gene>
<dbReference type="SMART" id="SM00867">
    <property type="entry name" value="YceI"/>
    <property type="match status" value="1"/>
</dbReference>
<name>A0A6G7XH51_9MICO</name>
<keyword evidence="4" id="KW-1185">Reference proteome</keyword>
<reference evidence="3 4" key="1">
    <citation type="submission" date="2020-03" db="EMBL/GenBank/DDBJ databases">
        <title>Leucobacter sp. nov., isolated from beetles.</title>
        <authorList>
            <person name="Hyun D.-W."/>
            <person name="Bae J.-W."/>
        </authorList>
    </citation>
    <scope>NUCLEOTIDE SEQUENCE [LARGE SCALE GENOMIC DNA]</scope>
    <source>
        <strain evidence="3 4">HDW9C</strain>
    </source>
</reference>
<sequence length="238" mass="24309">MKKSRKVLIGVAIGVLVLGGAAAVAGPIIYRDFIAAPAAEAPTLSGDANMLDSSTASGSPLDPTQLAGEWSVATGSEAGYRVNEVLNGTDVTVTGRTNKVEGTFKIDDSGLTLQATDLTVDVASIATDSGSRDAYFRDQALRTSENPTATFKLTAPVTLKSAPNSGDVVKADATGDLTIAGVTKPVTASVEVRSDGTTAEIAGSIPITFQDFGVTAPSLGFVSVEPTGFVEFQLNATH</sequence>
<dbReference type="AlphaFoldDB" id="A0A6G7XH51"/>
<dbReference type="InterPro" id="IPR036761">
    <property type="entry name" value="TTHA0802/YceI-like_sf"/>
</dbReference>
<organism evidence="3 4">
    <name type="scientific">Leucobacter viscericola</name>
    <dbReference type="NCBI Taxonomy" id="2714935"/>
    <lineage>
        <taxon>Bacteria</taxon>
        <taxon>Bacillati</taxon>
        <taxon>Actinomycetota</taxon>
        <taxon>Actinomycetes</taxon>
        <taxon>Micrococcales</taxon>
        <taxon>Microbacteriaceae</taxon>
        <taxon>Leucobacter</taxon>
    </lineage>
</organism>
<dbReference type="Proteomes" id="UP000502677">
    <property type="component" value="Chromosome"/>
</dbReference>
<dbReference type="EMBL" id="CP049863">
    <property type="protein sequence ID" value="QIK63873.1"/>
    <property type="molecule type" value="Genomic_DNA"/>
</dbReference>
<evidence type="ECO:0000259" key="2">
    <source>
        <dbReference type="SMART" id="SM00867"/>
    </source>
</evidence>
<dbReference type="SUPFAM" id="SSF101874">
    <property type="entry name" value="YceI-like"/>
    <property type="match status" value="1"/>
</dbReference>
<dbReference type="KEGG" id="lvi:G7068_12220"/>
<dbReference type="Gene3D" id="2.40.128.110">
    <property type="entry name" value="Lipid/polyisoprenoid-binding, YceI-like"/>
    <property type="match status" value="1"/>
</dbReference>
<evidence type="ECO:0000256" key="1">
    <source>
        <dbReference type="ARBA" id="ARBA00008812"/>
    </source>
</evidence>
<dbReference type="PANTHER" id="PTHR34406">
    <property type="entry name" value="PROTEIN YCEI"/>
    <property type="match status" value="1"/>
</dbReference>
<evidence type="ECO:0000313" key="3">
    <source>
        <dbReference type="EMBL" id="QIK63873.1"/>
    </source>
</evidence>
<feature type="domain" description="Lipid/polyisoprenoid-binding YceI-like" evidence="2">
    <location>
        <begin position="69"/>
        <end position="237"/>
    </location>
</feature>
<dbReference type="RefSeq" id="WP_166292213.1">
    <property type="nucleotide sequence ID" value="NZ_CP049863.1"/>
</dbReference>
<evidence type="ECO:0000313" key="4">
    <source>
        <dbReference type="Proteomes" id="UP000502677"/>
    </source>
</evidence>
<comment type="similarity">
    <text evidence="1">Belongs to the UPF0312 family.</text>
</comment>
<protein>
    <submittedName>
        <fullName evidence="3">YceI family protein</fullName>
    </submittedName>
</protein>